<feature type="chain" id="PRO_5005567731" evidence="2">
    <location>
        <begin position="27"/>
        <end position="618"/>
    </location>
</feature>
<evidence type="ECO:0000256" key="2">
    <source>
        <dbReference type="SAM" id="SignalP"/>
    </source>
</evidence>
<proteinExistence type="predicted"/>
<comment type="caution">
    <text evidence="3">The sequence shown here is derived from an EMBL/GenBank/DDBJ whole genome shotgun (WGS) entry which is preliminary data.</text>
</comment>
<sequence>MSNVLCFVLHFVAWLYLCCVISQAKCQQAVIYILYIIKNCCLLPPNVNFETNIPHDVQTITTKLHLNPFLVKYVCCIKCFLVYKMETAPFQCRYQPTATSNMCGINLFGQYRHWSLASFPQLSCYSPPRKPKPQLHLTNPRFWFVTHDLEKWLEWFLGLPEVEVAIQQWSMTLNSHKSGEVTNYQQSAAFTRISSNSGQQEKKKHPLVLKFSLFIDCFNPLGNKLSAGITPAPNQPNMTTISNILNLVVDKLLQMYKGVNMLPPTKWLDLCPIPLNNSALGTLHQTKNVSAFLPMEGQVKCSCTSLTCQIVRIVLQHHFRYRWGINGRQEQDDETEEDNEFNNDGWTSDASDNKNTANPNSLSKKQIYNFLKLISHVVVPTGITPMPQGLGTAKNGKLKASKWYSLLIKHHIQLNKICSLIQCTHLVSTKAITKEKCQYSTKSSLRLTYTDQLRWWGPLMALSEFPGEQLIGVLQKCNSNKKSSELLSFCLSHLRLYCLCESEQTGETIMRRFCQLQRLNAQHSLESAHEGKQEPRKNNLYKVGEDEYEKLLNFARTLQQNSVLSMIGITQTVPLSYRIGSKMFRSTGKLSVYFSCCDAKNGIRLATQGDEKFVDGVG</sequence>
<keyword evidence="2" id="KW-0732">Signal</keyword>
<gene>
    <name evidence="3" type="ORF">VP01_733g6</name>
</gene>
<dbReference type="VEuPathDB" id="FungiDB:VP01_733g6"/>
<feature type="compositionally biased region" description="Acidic residues" evidence="1">
    <location>
        <begin position="331"/>
        <end position="341"/>
    </location>
</feature>
<feature type="region of interest" description="Disordered" evidence="1">
    <location>
        <begin position="330"/>
        <end position="358"/>
    </location>
</feature>
<keyword evidence="4" id="KW-1185">Reference proteome</keyword>
<evidence type="ECO:0000256" key="1">
    <source>
        <dbReference type="SAM" id="MobiDB-lite"/>
    </source>
</evidence>
<feature type="compositionally biased region" description="Polar residues" evidence="1">
    <location>
        <begin position="345"/>
        <end position="358"/>
    </location>
</feature>
<dbReference type="STRING" id="27349.A0A0L6UCV6"/>
<organism evidence="3 4">
    <name type="scientific">Puccinia sorghi</name>
    <dbReference type="NCBI Taxonomy" id="27349"/>
    <lineage>
        <taxon>Eukaryota</taxon>
        <taxon>Fungi</taxon>
        <taxon>Dikarya</taxon>
        <taxon>Basidiomycota</taxon>
        <taxon>Pucciniomycotina</taxon>
        <taxon>Pucciniomycetes</taxon>
        <taxon>Pucciniales</taxon>
        <taxon>Pucciniaceae</taxon>
        <taxon>Puccinia</taxon>
    </lineage>
</organism>
<protein>
    <submittedName>
        <fullName evidence="3">Uncharacterized protein</fullName>
    </submittedName>
</protein>
<dbReference type="Proteomes" id="UP000037035">
    <property type="component" value="Unassembled WGS sequence"/>
</dbReference>
<evidence type="ECO:0000313" key="3">
    <source>
        <dbReference type="EMBL" id="KNZ46351.1"/>
    </source>
</evidence>
<feature type="signal peptide" evidence="2">
    <location>
        <begin position="1"/>
        <end position="26"/>
    </location>
</feature>
<reference evidence="3 4" key="1">
    <citation type="submission" date="2015-08" db="EMBL/GenBank/DDBJ databases">
        <title>Next Generation Sequencing and Analysis of the Genome of Puccinia sorghi L Schw, the Causal Agent of Maize Common Rust.</title>
        <authorList>
            <person name="Rochi L."/>
            <person name="Burguener G."/>
            <person name="Darino M."/>
            <person name="Turjanski A."/>
            <person name="Kreff E."/>
            <person name="Dieguez M.J."/>
            <person name="Sacco F."/>
        </authorList>
    </citation>
    <scope>NUCLEOTIDE SEQUENCE [LARGE SCALE GENOMIC DNA]</scope>
    <source>
        <strain evidence="3 4">RO10H11247</strain>
    </source>
</reference>
<dbReference type="AlphaFoldDB" id="A0A0L6UCV6"/>
<dbReference type="EMBL" id="LAVV01012761">
    <property type="protein sequence ID" value="KNZ46351.1"/>
    <property type="molecule type" value="Genomic_DNA"/>
</dbReference>
<accession>A0A0L6UCV6</accession>
<name>A0A0L6UCV6_9BASI</name>
<evidence type="ECO:0000313" key="4">
    <source>
        <dbReference type="Proteomes" id="UP000037035"/>
    </source>
</evidence>